<evidence type="ECO:0000256" key="10">
    <source>
        <dbReference type="PIRSR" id="PIRSR610347-2"/>
    </source>
</evidence>
<proteinExistence type="inferred from homology"/>
<dbReference type="SUPFAM" id="SSF56024">
    <property type="entry name" value="Phospholipase D/nuclease"/>
    <property type="match status" value="2"/>
</dbReference>
<dbReference type="GO" id="GO:0004527">
    <property type="term" value="F:exonuclease activity"/>
    <property type="evidence" value="ECO:0007669"/>
    <property type="project" value="UniProtKB-KW"/>
</dbReference>
<organism evidence="13 14">
    <name type="scientific">Seminavis robusta</name>
    <dbReference type="NCBI Taxonomy" id="568900"/>
    <lineage>
        <taxon>Eukaryota</taxon>
        <taxon>Sar</taxon>
        <taxon>Stramenopiles</taxon>
        <taxon>Ochrophyta</taxon>
        <taxon>Bacillariophyta</taxon>
        <taxon>Bacillariophyceae</taxon>
        <taxon>Bacillariophycidae</taxon>
        <taxon>Naviculales</taxon>
        <taxon>Naviculaceae</taxon>
        <taxon>Seminavis</taxon>
    </lineage>
</organism>
<feature type="compositionally biased region" description="Basic and acidic residues" evidence="12">
    <location>
        <begin position="28"/>
        <end position="37"/>
    </location>
</feature>
<comment type="similarity">
    <text evidence="2">Belongs to the tyrosyl-DNA phosphodiesterase family.</text>
</comment>
<dbReference type="PANTHER" id="PTHR12415">
    <property type="entry name" value="TYROSYL-DNA PHOSPHODIESTERASE 1"/>
    <property type="match status" value="1"/>
</dbReference>
<feature type="active site" description="Nucleophile" evidence="9">
    <location>
        <position position="189"/>
    </location>
</feature>
<sequence>MSSEADATASAAAAAAASSESSSTNDNMEGRAKRPAPEDTEEDTAKRQKVPLPPQPAPVFLFATSTDVQARRGASRDDWCRTQCLTLREMLGMGDYSDDSMSMGPIDFIFISNYIVNFEFLLDEVPELLSLPRACVVYGAKEGSENAWRQASTSADGSCSVDFVCRNPADPPATATNPLAHKIPYGVHHSKFFLVGFSSGLLRVVIHTANLRHSDVNNKAQGAYIQNFGRKTPNNTTTTTDFEDSLVQYIQSYKYNKKFRWDDSNTNAAVVTIAEQLRKYDFSTALAVLVPSIPGYHKINNNQNLLGHLKVRQQLARIRQEKQKGEKQQPIGPIVCQFSSMGSLTNKYLHRLAYSMNVARAKGVDDGNTSEDDEQKPINLQLVYPTSDEICNSLEGYRGGNSVPGTLKNVSKDFLRPFYRKWSASKSFLSSLALTRADSEAPTNPLWKGNNVPHIKTYFQLSSNNDDTDGGAMEWFVLTSHNLSKAAWGDVQNSTKHKEKRLFIRHWELGVLLSPDQLGAQRLVPWSPAAEKQKDVVTVPLPYRHKPLPYADADKPWAVDQRYVRLDIFGRRAASDA</sequence>
<dbReference type="OrthoDB" id="47785at2759"/>
<keyword evidence="14" id="KW-1185">Reference proteome</keyword>
<keyword evidence="7" id="KW-0234">DNA repair</keyword>
<evidence type="ECO:0000256" key="3">
    <source>
        <dbReference type="ARBA" id="ARBA00022722"/>
    </source>
</evidence>
<keyword evidence="6" id="KW-0269">Exonuclease</keyword>
<keyword evidence="3" id="KW-0540">Nuclease</keyword>
<dbReference type="GO" id="GO:0017005">
    <property type="term" value="F:3'-tyrosyl-DNA phosphodiesterase activity"/>
    <property type="evidence" value="ECO:0007669"/>
    <property type="project" value="TreeGrafter"/>
</dbReference>
<keyword evidence="4" id="KW-0227">DNA damage</keyword>
<keyword evidence="5" id="KW-0378">Hydrolase</keyword>
<dbReference type="EMBL" id="CAICTM010002006">
    <property type="protein sequence ID" value="CAB9527498.1"/>
    <property type="molecule type" value="Genomic_DNA"/>
</dbReference>
<evidence type="ECO:0000256" key="7">
    <source>
        <dbReference type="ARBA" id="ARBA00023204"/>
    </source>
</evidence>
<dbReference type="GO" id="GO:0003697">
    <property type="term" value="F:single-stranded DNA binding"/>
    <property type="evidence" value="ECO:0007669"/>
    <property type="project" value="TreeGrafter"/>
</dbReference>
<keyword evidence="8" id="KW-0539">Nucleus</keyword>
<feature type="site" description="Interaction with DNA" evidence="11">
    <location>
        <position position="484"/>
    </location>
</feature>
<evidence type="ECO:0000256" key="12">
    <source>
        <dbReference type="SAM" id="MobiDB-lite"/>
    </source>
</evidence>
<evidence type="ECO:0000256" key="1">
    <source>
        <dbReference type="ARBA" id="ARBA00004123"/>
    </source>
</evidence>
<dbReference type="InterPro" id="IPR010347">
    <property type="entry name" value="Tdp1"/>
</dbReference>
<reference evidence="13" key="1">
    <citation type="submission" date="2020-06" db="EMBL/GenBank/DDBJ databases">
        <authorList>
            <consortium name="Plant Systems Biology data submission"/>
        </authorList>
    </citation>
    <scope>NUCLEOTIDE SEQUENCE</scope>
    <source>
        <strain evidence="13">D6</strain>
    </source>
</reference>
<evidence type="ECO:0000256" key="6">
    <source>
        <dbReference type="ARBA" id="ARBA00022839"/>
    </source>
</evidence>
<dbReference type="CDD" id="cd09123">
    <property type="entry name" value="PLDc_Tdp1_2"/>
    <property type="match status" value="1"/>
</dbReference>
<evidence type="ECO:0000256" key="8">
    <source>
        <dbReference type="ARBA" id="ARBA00023242"/>
    </source>
</evidence>
<protein>
    <submittedName>
        <fullName evidence="13">Tyrosyl-DNA phosphodiesterase 1</fullName>
    </submittedName>
</protein>
<name>A0A9N8HU72_9STRA</name>
<evidence type="ECO:0000313" key="13">
    <source>
        <dbReference type="EMBL" id="CAB9527498.1"/>
    </source>
</evidence>
<dbReference type="GO" id="GO:0006281">
    <property type="term" value="P:DNA repair"/>
    <property type="evidence" value="ECO:0007669"/>
    <property type="project" value="UniProtKB-KW"/>
</dbReference>
<dbReference type="Gene3D" id="3.30.870.10">
    <property type="entry name" value="Endonuclease Chain A"/>
    <property type="match status" value="2"/>
</dbReference>
<evidence type="ECO:0000313" key="14">
    <source>
        <dbReference type="Proteomes" id="UP001153069"/>
    </source>
</evidence>
<comment type="subcellular location">
    <subcellularLocation>
        <location evidence="1">Nucleus</location>
    </subcellularLocation>
</comment>
<dbReference type="PANTHER" id="PTHR12415:SF0">
    <property type="entry name" value="TYROSYL-DNA PHOSPHODIESTERASE 1"/>
    <property type="match status" value="1"/>
</dbReference>
<evidence type="ECO:0000256" key="5">
    <source>
        <dbReference type="ARBA" id="ARBA00022801"/>
    </source>
</evidence>
<feature type="binding site" evidence="10">
    <location>
        <position position="456"/>
    </location>
    <ligand>
        <name>substrate</name>
    </ligand>
</feature>
<evidence type="ECO:0000256" key="9">
    <source>
        <dbReference type="PIRSR" id="PIRSR610347-1"/>
    </source>
</evidence>
<gene>
    <name evidence="13" type="ORF">SEMRO_2008_G310650.1</name>
</gene>
<dbReference type="GO" id="GO:0003690">
    <property type="term" value="F:double-stranded DNA binding"/>
    <property type="evidence" value="ECO:0007669"/>
    <property type="project" value="TreeGrafter"/>
</dbReference>
<dbReference type="Proteomes" id="UP001153069">
    <property type="component" value="Unassembled WGS sequence"/>
</dbReference>
<accession>A0A9N8HU72</accession>
<feature type="binding site" evidence="10">
    <location>
        <position position="191"/>
    </location>
    <ligand>
        <name>substrate</name>
    </ligand>
</feature>
<feature type="compositionally biased region" description="Low complexity" evidence="12">
    <location>
        <begin position="1"/>
        <end position="27"/>
    </location>
</feature>
<dbReference type="Pfam" id="PF06087">
    <property type="entry name" value="Tyr-DNA_phospho"/>
    <property type="match status" value="1"/>
</dbReference>
<comment type="caution">
    <text evidence="13">The sequence shown here is derived from an EMBL/GenBank/DDBJ whole genome shotgun (WGS) entry which is preliminary data.</text>
</comment>
<feature type="active site" description="Proton donor/acceptor" evidence="9">
    <location>
        <position position="454"/>
    </location>
</feature>
<evidence type="ECO:0000256" key="11">
    <source>
        <dbReference type="PIRSR" id="PIRSR610347-3"/>
    </source>
</evidence>
<feature type="region of interest" description="Disordered" evidence="12">
    <location>
        <begin position="1"/>
        <end position="56"/>
    </location>
</feature>
<evidence type="ECO:0000256" key="4">
    <source>
        <dbReference type="ARBA" id="ARBA00022763"/>
    </source>
</evidence>
<evidence type="ECO:0000256" key="2">
    <source>
        <dbReference type="ARBA" id="ARBA00010205"/>
    </source>
</evidence>
<dbReference type="GO" id="GO:0005634">
    <property type="term" value="C:nucleus"/>
    <property type="evidence" value="ECO:0007669"/>
    <property type="project" value="UniProtKB-SubCell"/>
</dbReference>
<dbReference type="AlphaFoldDB" id="A0A9N8HU72"/>